<evidence type="ECO:0000256" key="3">
    <source>
        <dbReference type="ARBA" id="ARBA00022801"/>
    </source>
</evidence>
<dbReference type="InterPro" id="IPR043504">
    <property type="entry name" value="Peptidase_S1_PA_chymotrypsin"/>
</dbReference>
<dbReference type="Pfam" id="PF00089">
    <property type="entry name" value="Trypsin"/>
    <property type="match status" value="1"/>
</dbReference>
<gene>
    <name evidence="9" type="ORF">BINO364_LOCUS12597</name>
</gene>
<comment type="similarity">
    <text evidence="1">Belongs to the peptidase S1 family.</text>
</comment>
<dbReference type="GO" id="GO:0006508">
    <property type="term" value="P:proteolysis"/>
    <property type="evidence" value="ECO:0007669"/>
    <property type="project" value="UniProtKB-KW"/>
</dbReference>
<keyword evidence="10" id="KW-1185">Reference proteome</keyword>
<dbReference type="SMART" id="SM00020">
    <property type="entry name" value="Tryp_SPc"/>
    <property type="match status" value="1"/>
</dbReference>
<feature type="signal peptide" evidence="7">
    <location>
        <begin position="1"/>
        <end position="18"/>
    </location>
</feature>
<dbReference type="SUPFAM" id="SSF50494">
    <property type="entry name" value="Trypsin-like serine proteases"/>
    <property type="match status" value="1"/>
</dbReference>
<evidence type="ECO:0000313" key="10">
    <source>
        <dbReference type="Proteomes" id="UP000838878"/>
    </source>
</evidence>
<dbReference type="InterPro" id="IPR001254">
    <property type="entry name" value="Trypsin_dom"/>
</dbReference>
<keyword evidence="3 6" id="KW-0378">Hydrolase</keyword>
<evidence type="ECO:0000256" key="7">
    <source>
        <dbReference type="SAM" id="SignalP"/>
    </source>
</evidence>
<feature type="chain" id="PRO_5035424965" description="Peptidase S1 domain-containing protein" evidence="7">
    <location>
        <begin position="19"/>
        <end position="277"/>
    </location>
</feature>
<dbReference type="InterPro" id="IPR018114">
    <property type="entry name" value="TRYPSIN_HIS"/>
</dbReference>
<dbReference type="Gene3D" id="2.40.10.10">
    <property type="entry name" value="Trypsin-like serine proteases"/>
    <property type="match status" value="1"/>
</dbReference>
<accession>A0A8J9UWS3</accession>
<feature type="non-terminal residue" evidence="9">
    <location>
        <position position="277"/>
    </location>
</feature>
<dbReference type="AlphaFoldDB" id="A0A8J9UWS3"/>
<dbReference type="Proteomes" id="UP000838878">
    <property type="component" value="Chromosome 6"/>
</dbReference>
<protein>
    <recommendedName>
        <fullName evidence="8">Peptidase S1 domain-containing protein</fullName>
    </recommendedName>
</protein>
<dbReference type="PRINTS" id="PR00722">
    <property type="entry name" value="CHYMOTRYPSIN"/>
</dbReference>
<dbReference type="PANTHER" id="PTHR24276:SF98">
    <property type="entry name" value="FI18310P1-RELATED"/>
    <property type="match status" value="1"/>
</dbReference>
<keyword evidence="4 6" id="KW-0720">Serine protease</keyword>
<dbReference type="PANTHER" id="PTHR24276">
    <property type="entry name" value="POLYSERASE-RELATED"/>
    <property type="match status" value="1"/>
</dbReference>
<proteinExistence type="inferred from homology"/>
<dbReference type="CDD" id="cd00190">
    <property type="entry name" value="Tryp_SPc"/>
    <property type="match status" value="1"/>
</dbReference>
<dbReference type="PROSITE" id="PS00134">
    <property type="entry name" value="TRYPSIN_HIS"/>
    <property type="match status" value="1"/>
</dbReference>
<evidence type="ECO:0000313" key="9">
    <source>
        <dbReference type="EMBL" id="CAH0727222.1"/>
    </source>
</evidence>
<evidence type="ECO:0000256" key="2">
    <source>
        <dbReference type="ARBA" id="ARBA00022670"/>
    </source>
</evidence>
<dbReference type="PROSITE" id="PS00135">
    <property type="entry name" value="TRYPSIN_SER"/>
    <property type="match status" value="1"/>
</dbReference>
<dbReference type="InterPro" id="IPR033116">
    <property type="entry name" value="TRYPSIN_SER"/>
</dbReference>
<dbReference type="EMBL" id="OV170226">
    <property type="protein sequence ID" value="CAH0727222.1"/>
    <property type="molecule type" value="Genomic_DNA"/>
</dbReference>
<reference evidence="9" key="1">
    <citation type="submission" date="2021-12" db="EMBL/GenBank/DDBJ databases">
        <authorList>
            <person name="Martin H S."/>
        </authorList>
    </citation>
    <scope>NUCLEOTIDE SEQUENCE</scope>
</reference>
<name>A0A8J9UWS3_9NEOP</name>
<organism evidence="9 10">
    <name type="scientific">Brenthis ino</name>
    <name type="common">lesser marbled fritillary</name>
    <dbReference type="NCBI Taxonomy" id="405034"/>
    <lineage>
        <taxon>Eukaryota</taxon>
        <taxon>Metazoa</taxon>
        <taxon>Ecdysozoa</taxon>
        <taxon>Arthropoda</taxon>
        <taxon>Hexapoda</taxon>
        <taxon>Insecta</taxon>
        <taxon>Pterygota</taxon>
        <taxon>Neoptera</taxon>
        <taxon>Endopterygota</taxon>
        <taxon>Lepidoptera</taxon>
        <taxon>Glossata</taxon>
        <taxon>Ditrysia</taxon>
        <taxon>Papilionoidea</taxon>
        <taxon>Nymphalidae</taxon>
        <taxon>Heliconiinae</taxon>
        <taxon>Argynnini</taxon>
        <taxon>Brenthis</taxon>
    </lineage>
</organism>
<evidence type="ECO:0000256" key="5">
    <source>
        <dbReference type="ARBA" id="ARBA00023157"/>
    </source>
</evidence>
<evidence type="ECO:0000256" key="1">
    <source>
        <dbReference type="ARBA" id="ARBA00007664"/>
    </source>
</evidence>
<evidence type="ECO:0000256" key="6">
    <source>
        <dbReference type="RuleBase" id="RU363034"/>
    </source>
</evidence>
<feature type="domain" description="Peptidase S1" evidence="8">
    <location>
        <begin position="38"/>
        <end position="277"/>
    </location>
</feature>
<dbReference type="InterPro" id="IPR001314">
    <property type="entry name" value="Peptidase_S1A"/>
</dbReference>
<dbReference type="OrthoDB" id="5565075at2759"/>
<sequence length="277" mass="29181">MSLKAGILILTLFIGSYALPVEDDLSIFFDHTDASARIVGGSIADSVPHMVAMVTGIITRSLLCGGSLVSTRHVLTAAHCITPVQSGGGLVSSLRGVVGTNSFRSGGTQIVFTRGILHPNWNSRTIKNDIRILISTANIGPSNSIGLVTLSYDWAGAGVATSASGWGRTSAGGSISHVLLTLNAQVVDGEKCKDDVARRAAELNVRNIPPVDPNLEVCTFHSNNHGMCNGDSGSALIREDNGQQIGIVSWGISCARNAPDMFARVSAYKAWLQQNLR</sequence>
<dbReference type="InterPro" id="IPR009003">
    <property type="entry name" value="Peptidase_S1_PA"/>
</dbReference>
<evidence type="ECO:0000256" key="4">
    <source>
        <dbReference type="ARBA" id="ARBA00022825"/>
    </source>
</evidence>
<keyword evidence="7" id="KW-0732">Signal</keyword>
<keyword evidence="2 6" id="KW-0645">Protease</keyword>
<dbReference type="GO" id="GO:0004252">
    <property type="term" value="F:serine-type endopeptidase activity"/>
    <property type="evidence" value="ECO:0007669"/>
    <property type="project" value="InterPro"/>
</dbReference>
<dbReference type="PROSITE" id="PS50240">
    <property type="entry name" value="TRYPSIN_DOM"/>
    <property type="match status" value="1"/>
</dbReference>
<keyword evidence="5" id="KW-1015">Disulfide bond</keyword>
<evidence type="ECO:0000259" key="8">
    <source>
        <dbReference type="PROSITE" id="PS50240"/>
    </source>
</evidence>
<dbReference type="InterPro" id="IPR050430">
    <property type="entry name" value="Peptidase_S1"/>
</dbReference>